<evidence type="ECO:0000313" key="4">
    <source>
        <dbReference type="Proteomes" id="UP000245771"/>
    </source>
</evidence>
<dbReference type="GeneID" id="37017477"/>
<protein>
    <recommendedName>
        <fullName evidence="5">Pal1-domain-containing protein</fullName>
    </recommendedName>
</protein>
<sequence length="353" mass="36885">MKLAFANLLAFVTVSMVLVTFGSQQVSALEDGEMYVKRNFDRPGKPANSGIPAGPRNKGAGGAVGAGAGSRRPATAAGGAGGAKPRTQTPGAGAGAGSGKGKGAGGIAGGGGARTGRGAGAGAGVGGKRRRMAKRQLKMDSGYEKRYLNAEIDDQNQLEKRDPKNPNGMHPIKRDNIHTVNLVKSEPRGPPRRPARNGMVKRKIGLEGRSFLVKRNHGMPHGMAGPHAMAGHPAMHAPAGGVGMEKREVNLRTSQNDLIKRSPEPNKGPRAPGGRKPGAGPKGMGMMKREVDLLTNQNDLIKRSPEPNKGPRAPGGRRVGPKGMVIRKRSLGGKERFSSNGPRYSKRSNDQAL</sequence>
<feature type="region of interest" description="Disordered" evidence="1">
    <location>
        <begin position="254"/>
        <end position="353"/>
    </location>
</feature>
<feature type="region of interest" description="Disordered" evidence="1">
    <location>
        <begin position="40"/>
        <end position="176"/>
    </location>
</feature>
<reference evidence="3 4" key="1">
    <citation type="journal article" date="2018" name="Mol. Biol. Evol.">
        <title>Broad Genomic Sampling Reveals a Smut Pathogenic Ancestry of the Fungal Clade Ustilaginomycotina.</title>
        <authorList>
            <person name="Kijpornyongpan T."/>
            <person name="Mondo S.J."/>
            <person name="Barry K."/>
            <person name="Sandor L."/>
            <person name="Lee J."/>
            <person name="Lipzen A."/>
            <person name="Pangilinan J."/>
            <person name="LaButti K."/>
            <person name="Hainaut M."/>
            <person name="Henrissat B."/>
            <person name="Grigoriev I.V."/>
            <person name="Spatafora J.W."/>
            <person name="Aime M.C."/>
        </authorList>
    </citation>
    <scope>NUCLEOTIDE SEQUENCE [LARGE SCALE GENOMIC DNA]</scope>
    <source>
        <strain evidence="3 4">MCA 3882</strain>
    </source>
</reference>
<evidence type="ECO:0000256" key="1">
    <source>
        <dbReference type="SAM" id="MobiDB-lite"/>
    </source>
</evidence>
<dbReference type="AlphaFoldDB" id="A0A316VNJ3"/>
<evidence type="ECO:0008006" key="5">
    <source>
        <dbReference type="Google" id="ProtNLM"/>
    </source>
</evidence>
<feature type="chain" id="PRO_5016323232" description="Pal1-domain-containing protein" evidence="2">
    <location>
        <begin position="29"/>
        <end position="353"/>
    </location>
</feature>
<dbReference type="InParanoid" id="A0A316VNJ3"/>
<feature type="signal peptide" evidence="2">
    <location>
        <begin position="1"/>
        <end position="28"/>
    </location>
</feature>
<keyword evidence="2" id="KW-0732">Signal</keyword>
<dbReference type="RefSeq" id="XP_025357427.1">
    <property type="nucleotide sequence ID" value="XM_025495696.1"/>
</dbReference>
<feature type="compositionally biased region" description="Basic residues" evidence="1">
    <location>
        <begin position="127"/>
        <end position="136"/>
    </location>
</feature>
<accession>A0A316VNJ3</accession>
<dbReference type="Proteomes" id="UP000245771">
    <property type="component" value="Unassembled WGS sequence"/>
</dbReference>
<dbReference type="EMBL" id="KZ819602">
    <property type="protein sequence ID" value="PWN37125.1"/>
    <property type="molecule type" value="Genomic_DNA"/>
</dbReference>
<proteinExistence type="predicted"/>
<name>A0A316VNJ3_9BASI</name>
<evidence type="ECO:0000313" key="3">
    <source>
        <dbReference type="EMBL" id="PWN37125.1"/>
    </source>
</evidence>
<feature type="compositionally biased region" description="Gly residues" evidence="1">
    <location>
        <begin position="92"/>
        <end position="126"/>
    </location>
</feature>
<gene>
    <name evidence="3" type="ORF">FA14DRAFT_10270</name>
</gene>
<feature type="compositionally biased region" description="Gly residues" evidence="1">
    <location>
        <begin position="59"/>
        <end position="68"/>
    </location>
</feature>
<organism evidence="3 4">
    <name type="scientific">Meira miltonrushii</name>
    <dbReference type="NCBI Taxonomy" id="1280837"/>
    <lineage>
        <taxon>Eukaryota</taxon>
        <taxon>Fungi</taxon>
        <taxon>Dikarya</taxon>
        <taxon>Basidiomycota</taxon>
        <taxon>Ustilaginomycotina</taxon>
        <taxon>Exobasidiomycetes</taxon>
        <taxon>Exobasidiales</taxon>
        <taxon>Brachybasidiaceae</taxon>
        <taxon>Meira</taxon>
    </lineage>
</organism>
<feature type="compositionally biased region" description="Basic and acidic residues" evidence="1">
    <location>
        <begin position="137"/>
        <end position="148"/>
    </location>
</feature>
<keyword evidence="4" id="KW-1185">Reference proteome</keyword>
<evidence type="ECO:0000256" key="2">
    <source>
        <dbReference type="SAM" id="SignalP"/>
    </source>
</evidence>